<dbReference type="EMBL" id="JABSNW010000005">
    <property type="protein sequence ID" value="KAL2887398.1"/>
    <property type="molecule type" value="Genomic_DNA"/>
</dbReference>
<dbReference type="SMART" id="SM00534">
    <property type="entry name" value="MUTSac"/>
    <property type="match status" value="1"/>
</dbReference>
<evidence type="ECO:0000313" key="6">
    <source>
        <dbReference type="EMBL" id="KAL2887398.1"/>
    </source>
</evidence>
<dbReference type="SUPFAM" id="SSF52540">
    <property type="entry name" value="P-loop containing nucleoside triphosphate hydrolases"/>
    <property type="match status" value="1"/>
</dbReference>
<organism evidence="6 7">
    <name type="scientific">Ceratocystis lukuohia</name>
    <dbReference type="NCBI Taxonomy" id="2019550"/>
    <lineage>
        <taxon>Eukaryota</taxon>
        <taxon>Fungi</taxon>
        <taxon>Dikarya</taxon>
        <taxon>Ascomycota</taxon>
        <taxon>Pezizomycotina</taxon>
        <taxon>Sordariomycetes</taxon>
        <taxon>Hypocreomycetidae</taxon>
        <taxon>Microascales</taxon>
        <taxon>Ceratocystidaceae</taxon>
        <taxon>Ceratocystis</taxon>
    </lineage>
</organism>
<evidence type="ECO:0000256" key="1">
    <source>
        <dbReference type="ARBA" id="ARBA00006271"/>
    </source>
</evidence>
<dbReference type="SMART" id="SM00533">
    <property type="entry name" value="MUTSd"/>
    <property type="match status" value="1"/>
</dbReference>
<dbReference type="SUPFAM" id="SSF48334">
    <property type="entry name" value="DNA repair protein MutS, domain III"/>
    <property type="match status" value="1"/>
</dbReference>
<evidence type="ECO:0000256" key="3">
    <source>
        <dbReference type="ARBA" id="ARBA00022840"/>
    </source>
</evidence>
<dbReference type="Pfam" id="PF05192">
    <property type="entry name" value="MutS_III"/>
    <property type="match status" value="1"/>
</dbReference>
<evidence type="ECO:0000259" key="5">
    <source>
        <dbReference type="PROSITE" id="PS00486"/>
    </source>
</evidence>
<dbReference type="Proteomes" id="UP001610728">
    <property type="component" value="Unassembled WGS sequence"/>
</dbReference>
<dbReference type="Gene3D" id="1.10.1420.10">
    <property type="match status" value="1"/>
</dbReference>
<dbReference type="PANTHER" id="PTHR11361">
    <property type="entry name" value="DNA MISMATCH REPAIR PROTEIN MUTS FAMILY MEMBER"/>
    <property type="match status" value="1"/>
</dbReference>
<keyword evidence="2" id="KW-0547">Nucleotide-binding</keyword>
<dbReference type="InterPro" id="IPR036187">
    <property type="entry name" value="DNA_mismatch_repair_MutS_sf"/>
</dbReference>
<gene>
    <name evidence="6" type="ORF">HOO65_050519</name>
</gene>
<dbReference type="PANTHER" id="PTHR11361:SF20">
    <property type="entry name" value="MUTS PROTEIN HOMOLOG 5"/>
    <property type="match status" value="1"/>
</dbReference>
<feature type="domain" description="DNA mismatch repair proteins mutS family" evidence="5">
    <location>
        <begin position="571"/>
        <end position="587"/>
    </location>
</feature>
<protein>
    <submittedName>
        <fullName evidence="6">MutS protein -like protein 5</fullName>
    </submittedName>
</protein>
<reference evidence="6 7" key="1">
    <citation type="submission" date="2020-05" db="EMBL/GenBank/DDBJ databases">
        <title>Ceratocystis lukuohia genome.</title>
        <authorList>
            <person name="Harrington T.C."/>
            <person name="Kim K."/>
            <person name="Mayers C.G."/>
        </authorList>
    </citation>
    <scope>NUCLEOTIDE SEQUENCE [LARGE SCALE GENOMIC DNA]</scope>
    <source>
        <strain evidence="6 7">C4212</strain>
    </source>
</reference>
<keyword evidence="4" id="KW-0238">DNA-binding</keyword>
<dbReference type="Pfam" id="PF00488">
    <property type="entry name" value="MutS_V"/>
    <property type="match status" value="1"/>
</dbReference>
<dbReference type="InterPro" id="IPR007696">
    <property type="entry name" value="DNA_mismatch_repair_MutS_core"/>
</dbReference>
<dbReference type="InterPro" id="IPR027417">
    <property type="entry name" value="P-loop_NTPase"/>
</dbReference>
<dbReference type="InterPro" id="IPR000432">
    <property type="entry name" value="DNA_mismatch_repair_MutS_C"/>
</dbReference>
<dbReference type="RefSeq" id="XP_070858578.1">
    <property type="nucleotide sequence ID" value="XM_071003211.1"/>
</dbReference>
<evidence type="ECO:0000256" key="2">
    <source>
        <dbReference type="ARBA" id="ARBA00022741"/>
    </source>
</evidence>
<comment type="similarity">
    <text evidence="1">Belongs to the DNA mismatch repair MutS family.</text>
</comment>
<comment type="caution">
    <text evidence="6">The sequence shown here is derived from an EMBL/GenBank/DDBJ whole genome shotgun (WGS) entry which is preliminary data.</text>
</comment>
<evidence type="ECO:0000256" key="4">
    <source>
        <dbReference type="ARBA" id="ARBA00023125"/>
    </source>
</evidence>
<accession>A0ABR4MGL1</accession>
<keyword evidence="7" id="KW-1185">Reference proteome</keyword>
<dbReference type="PIRSF" id="PIRSF037677">
    <property type="entry name" value="DNA_mis_repair_Msh6"/>
    <property type="match status" value="1"/>
</dbReference>
<sequence length="758" mass="82775">MNSLGSIYERCNGKAKVLFSTSNLAGYDSASLLRLSSVINPESRISIGCAGAVVSDIRRRCEVAIITNDHEVSKISMFTLKDFMFVNLDSMVSLQIINSEMHPNSLIWGPQNPSTGSKESLSVYGLFHSLASSSLGRLKLRKLFLRPVLDMHVINQRQQTIGLLVRPENQDILYSISKALRGVKNIRSSLEQLKKGTDPVMGRGSSDNGVWGTVQKFCSSVTKIREIISRISSPNLPPIIQSTLAAIHSSNMHAVGQMISRTVNLERSQPVSRAVVAEGVDTQLDELRRTYDGMESLLNEAAQHMIGSIPSWARDCISNCIFYPQLGFLTVIPINPDTNTARYSGEGMPDSEWEQMFAADGNAFFKNNAMRELDAQFGDMYSMISDLEIEILHQLSLQVIRYEESLVAAGDACAELDCMIALALGAQKYGWTQPTMTDENVIQIKGGRHPLQELVVPVFISNDCNLAGGISKDSPIDSSSTIVSESGDTPRTLVITGPNHSGKSVYLKHVALIVYLAHIGSFVPAESAVIGITDKILTRISTRESAGQNQSAFTIDLQQIAFAARMATCRSLVLVDEFGKGTRADDGAALLAALIDHFAAYGVEAPKMIVATHFHEIIQGGYLKSCPGINLAHMEVRDMKDKAANNQDRVIYLYQLQEGPSLSSFGAICASLNGVDDKVVQRAEALMAAMSLNKDLRSVCSEMTAAEQFKFEVAEEAARGFLRLPLDSIDLIGDKTMHAADVIRGLLQDTLKQRVGDE</sequence>
<dbReference type="InterPro" id="IPR017261">
    <property type="entry name" value="DNA_mismatch_repair_MutS/MSH"/>
</dbReference>
<dbReference type="GeneID" id="98119131"/>
<keyword evidence="3" id="KW-0067">ATP-binding</keyword>
<evidence type="ECO:0000313" key="7">
    <source>
        <dbReference type="Proteomes" id="UP001610728"/>
    </source>
</evidence>
<proteinExistence type="inferred from homology"/>
<dbReference type="PROSITE" id="PS00486">
    <property type="entry name" value="DNA_MISMATCH_REPAIR_2"/>
    <property type="match status" value="1"/>
</dbReference>
<dbReference type="InterPro" id="IPR045076">
    <property type="entry name" value="MutS"/>
</dbReference>
<name>A0ABR4MGL1_9PEZI</name>
<dbReference type="Gene3D" id="3.40.50.300">
    <property type="entry name" value="P-loop containing nucleotide triphosphate hydrolases"/>
    <property type="match status" value="1"/>
</dbReference>